<dbReference type="PRINTS" id="PR00455">
    <property type="entry name" value="HTHTETR"/>
</dbReference>
<dbReference type="RefSeq" id="WP_101032372.1">
    <property type="nucleotide sequence ID" value="NZ_CP034073.1"/>
</dbReference>
<dbReference type="Proteomes" id="UP000273778">
    <property type="component" value="Chromosome"/>
</dbReference>
<evidence type="ECO:0000256" key="4">
    <source>
        <dbReference type="PROSITE-ProRule" id="PRU00335"/>
    </source>
</evidence>
<sequence>MTKDLISLNNDGQIHLSCSEQKRAQILESAITLFCHQGFPHTSMDEVAKHAGVSKQTVYSHFGCKDDLFVSAIESKCVVHQLTNNALIDASQPQRVILLFALQFGEMIVSNEAMTVFKTCVAQSDTHPEVSKLFYDAGPKHILGLIRNYLIKVNEHGVYLFENPHESAVRLCLMLFGELKLRLELGLEIGDLLLTRQQYLHDTADMFLRAHKVGLK</sequence>
<dbReference type="EMBL" id="RKKB01000001">
    <property type="protein sequence ID" value="RPA34878.1"/>
    <property type="molecule type" value="Genomic_DNA"/>
</dbReference>
<evidence type="ECO:0000313" key="6">
    <source>
        <dbReference type="EMBL" id="AZG37025.1"/>
    </source>
</evidence>
<reference evidence="6 8" key="1">
    <citation type="submission" date="2018-11" db="EMBL/GenBank/DDBJ databases">
        <title>Shewanella sp. M2.</title>
        <authorList>
            <person name="Hwang Y.J."/>
            <person name="Hwang C.Y."/>
        </authorList>
    </citation>
    <scope>NUCLEOTIDE SEQUENCE [LARGE SCALE GENOMIC DNA]</scope>
    <source>
        <strain evidence="6 8">M2</strain>
    </source>
</reference>
<reference evidence="7" key="3">
    <citation type="submission" date="2018-11" db="EMBL/GenBank/DDBJ databases">
        <authorList>
            <person name="Hwang Y.J."/>
            <person name="Hwang C.Y."/>
        </authorList>
    </citation>
    <scope>NUCLEOTIDE SEQUENCE</scope>
    <source>
        <strain evidence="7">R106</strain>
    </source>
</reference>
<dbReference type="Pfam" id="PF14246">
    <property type="entry name" value="TetR_C_7"/>
    <property type="match status" value="1"/>
</dbReference>
<dbReference type="GO" id="GO:0003700">
    <property type="term" value="F:DNA-binding transcription factor activity"/>
    <property type="evidence" value="ECO:0007669"/>
    <property type="project" value="TreeGrafter"/>
</dbReference>
<dbReference type="SUPFAM" id="SSF46689">
    <property type="entry name" value="Homeodomain-like"/>
    <property type="match status" value="1"/>
</dbReference>
<dbReference type="FunFam" id="1.10.10.60:FF:000141">
    <property type="entry name" value="TetR family transcriptional regulator"/>
    <property type="match status" value="1"/>
</dbReference>
<evidence type="ECO:0000313" key="8">
    <source>
        <dbReference type="Proteomes" id="UP000273778"/>
    </source>
</evidence>
<evidence type="ECO:0000313" key="7">
    <source>
        <dbReference type="EMBL" id="RPA34878.1"/>
    </source>
</evidence>
<dbReference type="InterPro" id="IPR001647">
    <property type="entry name" value="HTH_TetR"/>
</dbReference>
<feature type="domain" description="HTH tetR-type" evidence="5">
    <location>
        <begin position="20"/>
        <end position="80"/>
    </location>
</feature>
<evidence type="ECO:0000256" key="3">
    <source>
        <dbReference type="ARBA" id="ARBA00023163"/>
    </source>
</evidence>
<dbReference type="AlphaFoldDB" id="A0A3N4ECV3"/>
<proteinExistence type="predicted"/>
<dbReference type="GO" id="GO:0000976">
    <property type="term" value="F:transcription cis-regulatory region binding"/>
    <property type="evidence" value="ECO:0007669"/>
    <property type="project" value="TreeGrafter"/>
</dbReference>
<evidence type="ECO:0000259" key="5">
    <source>
        <dbReference type="PROSITE" id="PS50977"/>
    </source>
</evidence>
<organism evidence="7 9">
    <name type="scientific">Shewanella psychromarinicola</name>
    <dbReference type="NCBI Taxonomy" id="2487742"/>
    <lineage>
        <taxon>Bacteria</taxon>
        <taxon>Pseudomonadati</taxon>
        <taxon>Pseudomonadota</taxon>
        <taxon>Gammaproteobacteria</taxon>
        <taxon>Alteromonadales</taxon>
        <taxon>Shewanellaceae</taxon>
        <taxon>Shewanella</taxon>
    </lineage>
</organism>
<gene>
    <name evidence="7" type="ORF">EGC77_04245</name>
    <name evidence="6" type="ORF">EGC80_20575</name>
</gene>
<evidence type="ECO:0000313" key="9">
    <source>
        <dbReference type="Proteomes" id="UP000278855"/>
    </source>
</evidence>
<feature type="DNA-binding region" description="H-T-H motif" evidence="4">
    <location>
        <begin position="43"/>
        <end position="62"/>
    </location>
</feature>
<dbReference type="PANTHER" id="PTHR30055">
    <property type="entry name" value="HTH-TYPE TRANSCRIPTIONAL REGULATOR RUTR"/>
    <property type="match status" value="1"/>
</dbReference>
<dbReference type="Gene3D" id="1.10.357.10">
    <property type="entry name" value="Tetracycline Repressor, domain 2"/>
    <property type="match status" value="1"/>
</dbReference>
<dbReference type="InterPro" id="IPR009057">
    <property type="entry name" value="Homeodomain-like_sf"/>
</dbReference>
<dbReference type="InterPro" id="IPR050109">
    <property type="entry name" value="HTH-type_TetR-like_transc_reg"/>
</dbReference>
<dbReference type="Proteomes" id="UP000278855">
    <property type="component" value="Unassembled WGS sequence"/>
</dbReference>
<dbReference type="OrthoDB" id="8535430at2"/>
<dbReference type="PANTHER" id="PTHR30055:SF146">
    <property type="entry name" value="HTH-TYPE TRANSCRIPTIONAL DUAL REGULATOR CECR"/>
    <property type="match status" value="1"/>
</dbReference>
<reference evidence="9" key="2">
    <citation type="submission" date="2018-11" db="EMBL/GenBank/DDBJ databases">
        <title>Shewanella sp. R106.</title>
        <authorList>
            <person name="Hwang Y.J."/>
            <person name="Hwang C.Y."/>
        </authorList>
    </citation>
    <scope>NUCLEOTIDE SEQUENCE [LARGE SCALE GENOMIC DNA]</scope>
    <source>
        <strain evidence="9">R106</strain>
    </source>
</reference>
<keyword evidence="2 4" id="KW-0238">DNA-binding</keyword>
<dbReference type="KEGG" id="spsr:EGC80_20575"/>
<evidence type="ECO:0000256" key="2">
    <source>
        <dbReference type="ARBA" id="ARBA00023125"/>
    </source>
</evidence>
<keyword evidence="1" id="KW-0805">Transcription regulation</keyword>
<protein>
    <submittedName>
        <fullName evidence="7">TetR/AcrR family transcriptional regulator</fullName>
    </submittedName>
</protein>
<keyword evidence="3" id="KW-0804">Transcription</keyword>
<dbReference type="Pfam" id="PF00440">
    <property type="entry name" value="TetR_N"/>
    <property type="match status" value="1"/>
</dbReference>
<name>A0A3N4ECV3_9GAMM</name>
<dbReference type="InterPro" id="IPR039536">
    <property type="entry name" value="TetR_C_Proteobacteria"/>
</dbReference>
<dbReference type="PROSITE" id="PS50977">
    <property type="entry name" value="HTH_TETR_2"/>
    <property type="match status" value="1"/>
</dbReference>
<keyword evidence="8" id="KW-1185">Reference proteome</keyword>
<dbReference type="Gene3D" id="1.10.10.60">
    <property type="entry name" value="Homeodomain-like"/>
    <property type="match status" value="1"/>
</dbReference>
<accession>A0A3N4ECV3</accession>
<evidence type="ECO:0000256" key="1">
    <source>
        <dbReference type="ARBA" id="ARBA00023015"/>
    </source>
</evidence>
<dbReference type="EMBL" id="CP034073">
    <property type="protein sequence ID" value="AZG37025.1"/>
    <property type="molecule type" value="Genomic_DNA"/>
</dbReference>